<keyword evidence="2" id="KW-1003">Cell membrane</keyword>
<gene>
    <name evidence="9" type="ORF">BB31_19705</name>
</gene>
<evidence type="ECO:0000256" key="5">
    <source>
        <dbReference type="ARBA" id="ARBA00022967"/>
    </source>
</evidence>
<dbReference type="PANTHER" id="PTHR42781">
    <property type="entry name" value="SPERMIDINE/PUTRESCINE IMPORT ATP-BINDING PROTEIN POTA"/>
    <property type="match status" value="1"/>
</dbReference>
<evidence type="ECO:0000313" key="9">
    <source>
        <dbReference type="EMBL" id="KFU79433.1"/>
    </source>
</evidence>
<reference evidence="9 10" key="1">
    <citation type="journal article" date="2014" name="Genome Announc.">
        <title>Draft Genome Sequence of Amycolatopsis lurida NRRL 2430, Producer of the Glycopeptide Family Antibiotic Ristocetin.</title>
        <authorList>
            <person name="Kwun M.J."/>
            <person name="Hong H.J."/>
        </authorList>
    </citation>
    <scope>NUCLEOTIDE SEQUENCE [LARGE SCALE GENOMIC DNA]</scope>
    <source>
        <strain evidence="9 10">NRRL 2430</strain>
    </source>
</reference>
<dbReference type="AlphaFoldDB" id="A0A2P2FRR6"/>
<dbReference type="InterPro" id="IPR008995">
    <property type="entry name" value="Mo/tungstate-bd_C_term_dom"/>
</dbReference>
<dbReference type="Pfam" id="PF00005">
    <property type="entry name" value="ABC_tran"/>
    <property type="match status" value="1"/>
</dbReference>
<dbReference type="FunFam" id="3.40.50.300:FF:000133">
    <property type="entry name" value="Spermidine/putrescine import ATP-binding protein PotA"/>
    <property type="match status" value="1"/>
</dbReference>
<dbReference type="GO" id="GO:0005524">
    <property type="term" value="F:ATP binding"/>
    <property type="evidence" value="ECO:0007669"/>
    <property type="project" value="UniProtKB-KW"/>
</dbReference>
<evidence type="ECO:0000259" key="8">
    <source>
        <dbReference type="PROSITE" id="PS50893"/>
    </source>
</evidence>
<evidence type="ECO:0000256" key="7">
    <source>
        <dbReference type="SAM" id="MobiDB-lite"/>
    </source>
</evidence>
<feature type="region of interest" description="Disordered" evidence="7">
    <location>
        <begin position="1"/>
        <end position="21"/>
    </location>
</feature>
<dbReference type="PANTHER" id="PTHR42781:SF4">
    <property type="entry name" value="SPERMIDINE_PUTRESCINE IMPORT ATP-BINDING PROTEIN POTA"/>
    <property type="match status" value="1"/>
</dbReference>
<keyword evidence="10" id="KW-1185">Reference proteome</keyword>
<accession>A0A2P2FRR6</accession>
<dbReference type="Proteomes" id="UP000256220">
    <property type="component" value="Unassembled WGS sequence"/>
</dbReference>
<name>A0A2P2FRR6_AMYLU</name>
<dbReference type="InterPro" id="IPR027417">
    <property type="entry name" value="P-loop_NTPase"/>
</dbReference>
<evidence type="ECO:0000256" key="3">
    <source>
        <dbReference type="ARBA" id="ARBA00022741"/>
    </source>
</evidence>
<dbReference type="InterPro" id="IPR003593">
    <property type="entry name" value="AAA+_ATPase"/>
</dbReference>
<dbReference type="EMBL" id="JFBM01000017">
    <property type="protein sequence ID" value="KFU79433.1"/>
    <property type="molecule type" value="Genomic_DNA"/>
</dbReference>
<keyword evidence="5" id="KW-1278">Translocase</keyword>
<dbReference type="SUPFAM" id="SSF50331">
    <property type="entry name" value="MOP-like"/>
    <property type="match status" value="1"/>
</dbReference>
<comment type="caution">
    <text evidence="9">The sequence shown here is derived from an EMBL/GenBank/DDBJ whole genome shotgun (WGS) entry which is preliminary data.</text>
</comment>
<protein>
    <submittedName>
        <fullName evidence="9">Spermidine/putrescine ABC transporter ATP-binding protein</fullName>
    </submittedName>
</protein>
<dbReference type="InterPro" id="IPR003439">
    <property type="entry name" value="ABC_transporter-like_ATP-bd"/>
</dbReference>
<evidence type="ECO:0000313" key="10">
    <source>
        <dbReference type="Proteomes" id="UP000256220"/>
    </source>
</evidence>
<evidence type="ECO:0000256" key="2">
    <source>
        <dbReference type="ARBA" id="ARBA00022475"/>
    </source>
</evidence>
<keyword evidence="6" id="KW-0472">Membrane</keyword>
<dbReference type="PROSITE" id="PS50893">
    <property type="entry name" value="ABC_TRANSPORTER_2"/>
    <property type="match status" value="1"/>
</dbReference>
<dbReference type="GO" id="GO:0043190">
    <property type="term" value="C:ATP-binding cassette (ABC) transporter complex"/>
    <property type="evidence" value="ECO:0007669"/>
    <property type="project" value="InterPro"/>
</dbReference>
<dbReference type="InterPro" id="IPR017871">
    <property type="entry name" value="ABC_transporter-like_CS"/>
</dbReference>
<dbReference type="SUPFAM" id="SSF52540">
    <property type="entry name" value="P-loop containing nucleoside triphosphate hydrolases"/>
    <property type="match status" value="1"/>
</dbReference>
<sequence length="373" mass="40470">MTTTERHAMPQQAPTASAAGEQGTFAITSAGGGDIPAIRLRGLRKEFGQVHAVDGVDLDIPPGEFFSMLGPSGSGKTTVLRMIAGFELPTAGTIELHGRDVSRLAPFDRDVNTVFQDYALFPHMTVQQNVEYGLRVKRVPRAERRQRAKEALDTVRLGDFGERKPDQLSGGQRQRVALARALVNRPKVLLLDEPLGALDLKLRHTMQTELKQIQRDVGITFIFVTHDQDEALTMSDRIAVFNAGRIEQVGSPVEVYERPASAFVAGFVGTSNLLSGGGAENIIGKPGVFSIRPEKIRIDADLSKTAEVGETSATGTVTNTVYAGATVRYEVTLDAGGQLSVVRQNTAEPADFEGGRVRLSWRHEHSFRVPEAG</sequence>
<organism evidence="9 10">
    <name type="scientific">Amycolatopsis lurida NRRL 2430</name>
    <dbReference type="NCBI Taxonomy" id="1460371"/>
    <lineage>
        <taxon>Bacteria</taxon>
        <taxon>Bacillati</taxon>
        <taxon>Actinomycetota</taxon>
        <taxon>Actinomycetes</taxon>
        <taxon>Pseudonocardiales</taxon>
        <taxon>Pseudonocardiaceae</taxon>
        <taxon>Amycolatopsis</taxon>
    </lineage>
</organism>
<proteinExistence type="predicted"/>
<dbReference type="Gene3D" id="3.40.50.300">
    <property type="entry name" value="P-loop containing nucleotide triphosphate hydrolases"/>
    <property type="match status" value="1"/>
</dbReference>
<dbReference type="GO" id="GO:0016887">
    <property type="term" value="F:ATP hydrolysis activity"/>
    <property type="evidence" value="ECO:0007669"/>
    <property type="project" value="InterPro"/>
</dbReference>
<keyword evidence="3" id="KW-0547">Nucleotide-binding</keyword>
<dbReference type="Pfam" id="PF08402">
    <property type="entry name" value="TOBE_2"/>
    <property type="match status" value="1"/>
</dbReference>
<evidence type="ECO:0000256" key="4">
    <source>
        <dbReference type="ARBA" id="ARBA00022840"/>
    </source>
</evidence>
<dbReference type="InterPro" id="IPR013611">
    <property type="entry name" value="Transp-assoc_OB_typ2"/>
</dbReference>
<dbReference type="GO" id="GO:0015594">
    <property type="term" value="F:ABC-type putrescine transporter activity"/>
    <property type="evidence" value="ECO:0007669"/>
    <property type="project" value="InterPro"/>
</dbReference>
<keyword evidence="4 9" id="KW-0067">ATP-binding</keyword>
<dbReference type="InterPro" id="IPR017879">
    <property type="entry name" value="PotA_ATP-bd"/>
</dbReference>
<dbReference type="PROSITE" id="PS00211">
    <property type="entry name" value="ABC_TRANSPORTER_1"/>
    <property type="match status" value="1"/>
</dbReference>
<feature type="domain" description="ABC transporter" evidence="8">
    <location>
        <begin position="38"/>
        <end position="268"/>
    </location>
</feature>
<dbReference type="SMART" id="SM00382">
    <property type="entry name" value="AAA"/>
    <property type="match status" value="1"/>
</dbReference>
<dbReference type="InterPro" id="IPR050093">
    <property type="entry name" value="ABC_SmlMolc_Importer"/>
</dbReference>
<keyword evidence="1" id="KW-0813">Transport</keyword>
<evidence type="ECO:0000256" key="6">
    <source>
        <dbReference type="ARBA" id="ARBA00023136"/>
    </source>
</evidence>
<evidence type="ECO:0000256" key="1">
    <source>
        <dbReference type="ARBA" id="ARBA00022448"/>
    </source>
</evidence>
<dbReference type="CDD" id="cd03300">
    <property type="entry name" value="ABC_PotA_N"/>
    <property type="match status" value="1"/>
</dbReference>